<feature type="compositionally biased region" description="Polar residues" evidence="7">
    <location>
        <begin position="426"/>
        <end position="444"/>
    </location>
</feature>
<feature type="compositionally biased region" description="Polar residues" evidence="7">
    <location>
        <begin position="391"/>
        <end position="401"/>
    </location>
</feature>
<dbReference type="Gene3D" id="1.10.10.2570">
    <property type="match status" value="1"/>
</dbReference>
<feature type="region of interest" description="Disordered" evidence="7">
    <location>
        <begin position="161"/>
        <end position="242"/>
    </location>
</feature>
<dbReference type="GO" id="GO:0000407">
    <property type="term" value="C:phagophore assembly site"/>
    <property type="evidence" value="ECO:0007669"/>
    <property type="project" value="UniProtKB-SubCell"/>
</dbReference>
<gene>
    <name evidence="9" type="ORF">FA13DRAFT_886447</name>
</gene>
<dbReference type="InterPro" id="IPR039113">
    <property type="entry name" value="ATG29"/>
</dbReference>
<feature type="compositionally biased region" description="Polar residues" evidence="7">
    <location>
        <begin position="190"/>
        <end position="201"/>
    </location>
</feature>
<feature type="region of interest" description="Disordered" evidence="7">
    <location>
        <begin position="88"/>
        <end position="149"/>
    </location>
</feature>
<evidence type="ECO:0000256" key="3">
    <source>
        <dbReference type="ARBA" id="ARBA00013784"/>
    </source>
</evidence>
<feature type="compositionally biased region" description="Low complexity" evidence="7">
    <location>
        <begin position="402"/>
        <end position="418"/>
    </location>
</feature>
<evidence type="ECO:0000256" key="6">
    <source>
        <dbReference type="ARBA" id="ARBA00023006"/>
    </source>
</evidence>
<dbReference type="InterPro" id="IPR040666">
    <property type="entry name" value="Atg29_N"/>
</dbReference>
<dbReference type="PANTHER" id="PTHR40012">
    <property type="entry name" value="AUTOPHAGY-RELATED PROTEIN 29"/>
    <property type="match status" value="1"/>
</dbReference>
<feature type="region of interest" description="Disordered" evidence="7">
    <location>
        <begin position="276"/>
        <end position="444"/>
    </location>
</feature>
<dbReference type="GO" id="GO:0015031">
    <property type="term" value="P:protein transport"/>
    <property type="evidence" value="ECO:0007669"/>
    <property type="project" value="UniProtKB-KW"/>
</dbReference>
<protein>
    <recommendedName>
        <fullName evidence="3">Autophagy-related protein 29</fullName>
    </recommendedName>
</protein>
<dbReference type="PANTHER" id="PTHR40012:SF1">
    <property type="entry name" value="AUTOPHAGY-RELATED PROTEIN 29"/>
    <property type="match status" value="1"/>
</dbReference>
<dbReference type="EMBL" id="QPFP01000004">
    <property type="protein sequence ID" value="TEB37069.1"/>
    <property type="molecule type" value="Genomic_DNA"/>
</dbReference>
<feature type="compositionally biased region" description="Low complexity" evidence="7">
    <location>
        <begin position="301"/>
        <end position="323"/>
    </location>
</feature>
<feature type="compositionally biased region" description="Low complexity" evidence="7">
    <location>
        <begin position="134"/>
        <end position="145"/>
    </location>
</feature>
<evidence type="ECO:0000313" key="9">
    <source>
        <dbReference type="EMBL" id="TEB37069.1"/>
    </source>
</evidence>
<name>A0A4Y7TU30_COPMI</name>
<comment type="caution">
    <text evidence="9">The sequence shown here is derived from an EMBL/GenBank/DDBJ whole genome shotgun (WGS) entry which is preliminary data.</text>
</comment>
<feature type="compositionally biased region" description="Polar residues" evidence="7">
    <location>
        <begin position="88"/>
        <end position="98"/>
    </location>
</feature>
<dbReference type="AlphaFoldDB" id="A0A4Y7TU30"/>
<keyword evidence="4" id="KW-0813">Transport</keyword>
<evidence type="ECO:0000256" key="5">
    <source>
        <dbReference type="ARBA" id="ARBA00022927"/>
    </source>
</evidence>
<proteinExistence type="inferred from homology"/>
<evidence type="ECO:0000259" key="8">
    <source>
        <dbReference type="Pfam" id="PF18388"/>
    </source>
</evidence>
<dbReference type="Proteomes" id="UP000298030">
    <property type="component" value="Unassembled WGS sequence"/>
</dbReference>
<keyword evidence="5" id="KW-0653">Protein transport</keyword>
<dbReference type="Pfam" id="PF18388">
    <property type="entry name" value="ATG29_N"/>
    <property type="match status" value="1"/>
</dbReference>
<feature type="compositionally biased region" description="Low complexity" evidence="7">
    <location>
        <begin position="171"/>
        <end position="188"/>
    </location>
</feature>
<keyword evidence="10" id="KW-1185">Reference proteome</keyword>
<dbReference type="InterPro" id="IPR039362">
    <property type="entry name" value="ATG29_sf"/>
</dbReference>
<feature type="domain" description="Atg29 N-terminal" evidence="8">
    <location>
        <begin position="7"/>
        <end position="63"/>
    </location>
</feature>
<reference evidence="9 10" key="1">
    <citation type="journal article" date="2019" name="Nat. Ecol. Evol.">
        <title>Megaphylogeny resolves global patterns of mushroom evolution.</title>
        <authorList>
            <person name="Varga T."/>
            <person name="Krizsan K."/>
            <person name="Foldi C."/>
            <person name="Dima B."/>
            <person name="Sanchez-Garcia M."/>
            <person name="Sanchez-Ramirez S."/>
            <person name="Szollosi G.J."/>
            <person name="Szarkandi J.G."/>
            <person name="Papp V."/>
            <person name="Albert L."/>
            <person name="Andreopoulos W."/>
            <person name="Angelini C."/>
            <person name="Antonin V."/>
            <person name="Barry K.W."/>
            <person name="Bougher N.L."/>
            <person name="Buchanan P."/>
            <person name="Buyck B."/>
            <person name="Bense V."/>
            <person name="Catcheside P."/>
            <person name="Chovatia M."/>
            <person name="Cooper J."/>
            <person name="Damon W."/>
            <person name="Desjardin D."/>
            <person name="Finy P."/>
            <person name="Geml J."/>
            <person name="Haridas S."/>
            <person name="Hughes K."/>
            <person name="Justo A."/>
            <person name="Karasinski D."/>
            <person name="Kautmanova I."/>
            <person name="Kiss B."/>
            <person name="Kocsube S."/>
            <person name="Kotiranta H."/>
            <person name="LaButti K.M."/>
            <person name="Lechner B.E."/>
            <person name="Liimatainen K."/>
            <person name="Lipzen A."/>
            <person name="Lukacs Z."/>
            <person name="Mihaltcheva S."/>
            <person name="Morgado L.N."/>
            <person name="Niskanen T."/>
            <person name="Noordeloos M.E."/>
            <person name="Ohm R.A."/>
            <person name="Ortiz-Santana B."/>
            <person name="Ovrebo C."/>
            <person name="Racz N."/>
            <person name="Riley R."/>
            <person name="Savchenko A."/>
            <person name="Shiryaev A."/>
            <person name="Soop K."/>
            <person name="Spirin V."/>
            <person name="Szebenyi C."/>
            <person name="Tomsovsky M."/>
            <person name="Tulloss R.E."/>
            <person name="Uehling J."/>
            <person name="Grigoriev I.V."/>
            <person name="Vagvolgyi C."/>
            <person name="Papp T."/>
            <person name="Martin F.M."/>
            <person name="Miettinen O."/>
            <person name="Hibbett D.S."/>
            <person name="Nagy L.G."/>
        </authorList>
    </citation>
    <scope>NUCLEOTIDE SEQUENCE [LARGE SCALE GENOMIC DNA]</scope>
    <source>
        <strain evidence="9 10">FP101781</strain>
    </source>
</reference>
<comment type="subcellular location">
    <subcellularLocation>
        <location evidence="1">Preautophagosomal structure</location>
    </subcellularLocation>
</comment>
<evidence type="ECO:0000256" key="7">
    <source>
        <dbReference type="SAM" id="MobiDB-lite"/>
    </source>
</evidence>
<dbReference type="GO" id="GO:0000045">
    <property type="term" value="P:autophagosome assembly"/>
    <property type="evidence" value="ECO:0007669"/>
    <property type="project" value="InterPro"/>
</dbReference>
<evidence type="ECO:0000256" key="2">
    <source>
        <dbReference type="ARBA" id="ARBA00010082"/>
    </source>
</evidence>
<sequence>MSAPQLRVVVRLPGTRPENPIPDPPQIEWTQEKADILWKVIERSRSSDSGGADWKGLAAHLEVPLPYLLYRVNARFQEEIRGLKDIQDTLSPTGAQPNFPSPLYAAETAPAPPTSPRFAEKPGPSALQRIQTKLSGSSRLSASSRMNTPLGVRARLNSLTHNVQASSPRRASASDNATLNANSNSATSKKGVSSSTLTLQAESKRHHPPIRNADPFSESSDEDSDEEELRKEEEADRAAEEQETLVRRLEELQRMMTNEAIGLVSNACPRRRSLAERGRLGALSPRSVGSSYRGNGHDTLSSSGANSASRSAGRGSGSHSRSLSEVDSPQGSIPDIPSPQGSQPHSPRGRGFYNDGRTAGSPNGGLGPRYGPLQNGNGQRYHAPSDDYGSSHGSETSSFTDLSDASVSASALESALMSNIRGGGSRMSQFGPSRMISRSSRGPR</sequence>
<evidence type="ECO:0000313" key="10">
    <source>
        <dbReference type="Proteomes" id="UP000298030"/>
    </source>
</evidence>
<keyword evidence="6" id="KW-0072">Autophagy</keyword>
<accession>A0A4Y7TU30</accession>
<dbReference type="OrthoDB" id="21072at2759"/>
<organism evidence="9 10">
    <name type="scientific">Coprinellus micaceus</name>
    <name type="common">Glistening ink-cap mushroom</name>
    <name type="synonym">Coprinus micaceus</name>
    <dbReference type="NCBI Taxonomy" id="71717"/>
    <lineage>
        <taxon>Eukaryota</taxon>
        <taxon>Fungi</taxon>
        <taxon>Dikarya</taxon>
        <taxon>Basidiomycota</taxon>
        <taxon>Agaricomycotina</taxon>
        <taxon>Agaricomycetes</taxon>
        <taxon>Agaricomycetidae</taxon>
        <taxon>Agaricales</taxon>
        <taxon>Agaricineae</taxon>
        <taxon>Psathyrellaceae</taxon>
        <taxon>Coprinellus</taxon>
    </lineage>
</organism>
<evidence type="ECO:0000256" key="1">
    <source>
        <dbReference type="ARBA" id="ARBA00004329"/>
    </source>
</evidence>
<feature type="compositionally biased region" description="Basic and acidic residues" evidence="7">
    <location>
        <begin position="228"/>
        <end position="242"/>
    </location>
</feature>
<evidence type="ECO:0000256" key="4">
    <source>
        <dbReference type="ARBA" id="ARBA00022448"/>
    </source>
</evidence>
<comment type="similarity">
    <text evidence="2">Belongs to the ATG29 family.</text>
</comment>
<dbReference type="STRING" id="71717.A0A4Y7TU30"/>